<feature type="region of interest" description="Disordered" evidence="1">
    <location>
        <begin position="147"/>
        <end position="167"/>
    </location>
</feature>
<sequence>MKKLLIVCLLGLGASVTILPACSNADGKRSEEMAERFEIEQRIKDSLKLDSFERAEAAKIALEEKQAREQAALETQASSSTQSNQVQYASDNEYANEGYQYPVVEKKKGWSDAAKGTAIGGAVGAGLGALIDKDKRVRGAIIGAAIGGGSGYAIGRKKDRQSGRVQK</sequence>
<proteinExistence type="predicted"/>
<keyword evidence="5" id="KW-1185">Reference proteome</keyword>
<protein>
    <submittedName>
        <fullName evidence="4">YMGG-like glycine zipper-containing protein</fullName>
    </submittedName>
</protein>
<dbReference type="InterPro" id="IPR027367">
    <property type="entry name" value="Gly-zipper_YMGG"/>
</dbReference>
<evidence type="ECO:0000256" key="2">
    <source>
        <dbReference type="SAM" id="SignalP"/>
    </source>
</evidence>
<keyword evidence="2" id="KW-0732">Signal</keyword>
<comment type="caution">
    <text evidence="4">The sequence shown here is derived from an EMBL/GenBank/DDBJ whole genome shotgun (WGS) entry which is preliminary data.</text>
</comment>
<organism evidence="4 5">
    <name type="scientific">Albibacterium profundi</name>
    <dbReference type="NCBI Taxonomy" id="3134906"/>
    <lineage>
        <taxon>Bacteria</taxon>
        <taxon>Pseudomonadati</taxon>
        <taxon>Bacteroidota</taxon>
        <taxon>Sphingobacteriia</taxon>
        <taxon>Sphingobacteriales</taxon>
        <taxon>Sphingobacteriaceae</taxon>
        <taxon>Albibacterium</taxon>
    </lineage>
</organism>
<dbReference type="RefSeq" id="WP_375558522.1">
    <property type="nucleotide sequence ID" value="NZ_JBBVGT010000003.1"/>
</dbReference>
<gene>
    <name evidence="4" type="ORF">WKR92_14260</name>
</gene>
<dbReference type="Pfam" id="PF13441">
    <property type="entry name" value="Gly-zipper_YMGG"/>
    <property type="match status" value="1"/>
</dbReference>
<accession>A0ABV5CHF8</accession>
<evidence type="ECO:0000313" key="5">
    <source>
        <dbReference type="Proteomes" id="UP001580928"/>
    </source>
</evidence>
<reference evidence="4 5" key="1">
    <citation type="submission" date="2024-04" db="EMBL/GenBank/DDBJ databases">
        <title>Albibacterium profundi sp. nov., isolated from sediment of the Challenger Deep of Mariana Trench.</title>
        <authorList>
            <person name="Wang Y."/>
        </authorList>
    </citation>
    <scope>NUCLEOTIDE SEQUENCE [LARGE SCALE GENOMIC DNA]</scope>
    <source>
        <strain evidence="4 5">RHL897</strain>
    </source>
</reference>
<dbReference type="EMBL" id="JBBVGT010000003">
    <property type="protein sequence ID" value="MFB5946993.1"/>
    <property type="molecule type" value="Genomic_DNA"/>
</dbReference>
<evidence type="ECO:0000256" key="1">
    <source>
        <dbReference type="SAM" id="MobiDB-lite"/>
    </source>
</evidence>
<evidence type="ECO:0000259" key="3">
    <source>
        <dbReference type="Pfam" id="PF13441"/>
    </source>
</evidence>
<dbReference type="Proteomes" id="UP001580928">
    <property type="component" value="Unassembled WGS sequence"/>
</dbReference>
<name>A0ABV5CHF8_9SPHI</name>
<feature type="domain" description="YMGG-like Gly-zipper" evidence="3">
    <location>
        <begin position="112"/>
        <end position="156"/>
    </location>
</feature>
<evidence type="ECO:0000313" key="4">
    <source>
        <dbReference type="EMBL" id="MFB5946993.1"/>
    </source>
</evidence>
<feature type="signal peptide" evidence="2">
    <location>
        <begin position="1"/>
        <end position="20"/>
    </location>
</feature>
<feature type="chain" id="PRO_5046633279" evidence="2">
    <location>
        <begin position="21"/>
        <end position="167"/>
    </location>
</feature>